<dbReference type="PROSITE" id="PS50943">
    <property type="entry name" value="HTH_CROC1"/>
    <property type="match status" value="1"/>
</dbReference>
<protein>
    <submittedName>
        <fullName evidence="4 6">Transcriptional regulator</fullName>
    </submittedName>
</protein>
<evidence type="ECO:0000259" key="3">
    <source>
        <dbReference type="PROSITE" id="PS50943"/>
    </source>
</evidence>
<reference evidence="8 11" key="1">
    <citation type="submission" date="2016-07" db="EMBL/GenBank/DDBJ databases">
        <title>Characterization of isolates of Eisenbergiella tayi derived from blood cultures, using whole genome sequencing.</title>
        <authorList>
            <person name="Burdz T."/>
            <person name="Wiebe D."/>
            <person name="Huynh C."/>
            <person name="Bernard K."/>
        </authorList>
    </citation>
    <scope>NUCLEOTIDE SEQUENCE [LARGE SCALE GENOMIC DNA]</scope>
    <source>
        <strain evidence="4 8">NML 110608</strain>
        <strain evidence="5 11">NML 120489</strain>
    </source>
</reference>
<name>A0A1E2ZZI3_9FIRM</name>
<organism evidence="4 8">
    <name type="scientific">Eisenbergiella tayi</name>
    <dbReference type="NCBI Taxonomy" id="1432052"/>
    <lineage>
        <taxon>Bacteria</taxon>
        <taxon>Bacillati</taxon>
        <taxon>Bacillota</taxon>
        <taxon>Clostridia</taxon>
        <taxon>Lachnospirales</taxon>
        <taxon>Lachnospiraceae</taxon>
        <taxon>Eisenbergiella</taxon>
    </lineage>
</organism>
<dbReference type="Gene3D" id="1.10.260.40">
    <property type="entry name" value="lambda repressor-like DNA-binding domains"/>
    <property type="match status" value="1"/>
</dbReference>
<feature type="domain" description="HTH cro/C1-type" evidence="3">
    <location>
        <begin position="10"/>
        <end position="64"/>
    </location>
</feature>
<dbReference type="GeneID" id="93304939"/>
<evidence type="ECO:0000256" key="1">
    <source>
        <dbReference type="ARBA" id="ARBA00023125"/>
    </source>
</evidence>
<evidence type="ECO:0000313" key="6">
    <source>
        <dbReference type="EMBL" id="ODR44615.1"/>
    </source>
</evidence>
<keyword evidence="1" id="KW-0238">DNA-binding</keyword>
<comment type="caution">
    <text evidence="4">The sequence shown here is derived from an EMBL/GenBank/DDBJ whole genome shotgun (WGS) entry which is preliminary data.</text>
</comment>
<dbReference type="EMBL" id="MEHD01000008">
    <property type="protein sequence ID" value="ODR61030.1"/>
    <property type="molecule type" value="Genomic_DNA"/>
</dbReference>
<dbReference type="SMART" id="SM00530">
    <property type="entry name" value="HTH_XRE"/>
    <property type="match status" value="1"/>
</dbReference>
<dbReference type="GO" id="GO:0003677">
    <property type="term" value="F:DNA binding"/>
    <property type="evidence" value="ECO:0007669"/>
    <property type="project" value="UniProtKB-KW"/>
</dbReference>
<evidence type="ECO:0000313" key="9">
    <source>
        <dbReference type="Proteomes" id="UP000094271"/>
    </source>
</evidence>
<keyword evidence="2" id="KW-0472">Membrane</keyword>
<dbReference type="AlphaFoldDB" id="A0A1E2ZZI3"/>
<gene>
    <name evidence="4" type="primary">immR_10</name>
    <name evidence="5" type="synonym">immR_1</name>
    <name evidence="5" type="ORF">BEH84_00150</name>
    <name evidence="6" type="ORF">BEI59_27875</name>
    <name evidence="4" type="ORF">BEI61_05899</name>
    <name evidence="7" type="ORF">BEI63_02740</name>
</gene>
<dbReference type="PANTHER" id="PTHR46558:SF11">
    <property type="entry name" value="HTH-TYPE TRANSCRIPTIONAL REGULATOR XRE"/>
    <property type="match status" value="1"/>
</dbReference>
<dbReference type="Proteomes" id="UP000094271">
    <property type="component" value="Unassembled WGS sequence"/>
</dbReference>
<dbReference type="Proteomes" id="UP000094869">
    <property type="component" value="Unassembled WGS sequence"/>
</dbReference>
<dbReference type="PATRIC" id="fig|1432052.3.peg.151"/>
<dbReference type="SUPFAM" id="SSF47413">
    <property type="entry name" value="lambda repressor-like DNA-binding domains"/>
    <property type="match status" value="1"/>
</dbReference>
<accession>A0A1E2ZZI3</accession>
<dbReference type="PANTHER" id="PTHR46558">
    <property type="entry name" value="TRACRIPTIONAL REGULATORY PROTEIN-RELATED-RELATED"/>
    <property type="match status" value="1"/>
</dbReference>
<sequence>MNQQKIGSFLKELRKEKGLTQEQFSEIMNVSGRTVSRWETGSNMPDLDILVMISEYYNVELKELLNGERESGKMDKDMKETVLKAADYSNDEKMRMMKKLHIFAWIGVISFIAFLILEGTGLADKGITGNIADFCEGVSFGMLITAVIYTSNIIYKINAVKKRIYGQNHTIGRDE</sequence>
<dbReference type="Proteomes" id="UP000095003">
    <property type="component" value="Unassembled WGS sequence"/>
</dbReference>
<proteinExistence type="predicted"/>
<keyword evidence="10" id="KW-1185">Reference proteome</keyword>
<feature type="transmembrane region" description="Helical" evidence="2">
    <location>
        <begin position="100"/>
        <end position="117"/>
    </location>
</feature>
<evidence type="ECO:0000313" key="11">
    <source>
        <dbReference type="Proteomes" id="UP000095003"/>
    </source>
</evidence>
<feature type="transmembrane region" description="Helical" evidence="2">
    <location>
        <begin position="137"/>
        <end position="155"/>
    </location>
</feature>
<dbReference type="InterPro" id="IPR010982">
    <property type="entry name" value="Lambda_DNA-bd_dom_sf"/>
</dbReference>
<evidence type="ECO:0000313" key="4">
    <source>
        <dbReference type="EMBL" id="ODM01900.1"/>
    </source>
</evidence>
<dbReference type="InterPro" id="IPR001387">
    <property type="entry name" value="Cro/C1-type_HTH"/>
</dbReference>
<evidence type="ECO:0000313" key="5">
    <source>
        <dbReference type="EMBL" id="ODM12436.1"/>
    </source>
</evidence>
<evidence type="ECO:0000313" key="7">
    <source>
        <dbReference type="EMBL" id="ODR61030.1"/>
    </source>
</evidence>
<reference evidence="7 10" key="2">
    <citation type="submission" date="2016-08" db="EMBL/GenBank/DDBJ databases">
        <title>Characterization of Isolates of Eisenbergiella tayi Derived from Blood Cultures, Using Whole Genome Sequencing.</title>
        <authorList>
            <person name="Bernier A.-M."/>
            <person name="Burdz T."/>
            <person name="Wiebe D."/>
            <person name="Bernard K."/>
        </authorList>
    </citation>
    <scope>NUCLEOTIDE SEQUENCE [LARGE SCALE GENOMIC DNA]</scope>
    <source>
        <strain evidence="7 10">NML120146</strain>
    </source>
</reference>
<dbReference type="RefSeq" id="WP_044964065.1">
    <property type="nucleotide sequence ID" value="NZ_BAABXS010000001.1"/>
</dbReference>
<evidence type="ECO:0000256" key="2">
    <source>
        <dbReference type="SAM" id="Phobius"/>
    </source>
</evidence>
<dbReference type="Proteomes" id="UP000094067">
    <property type="component" value="Unassembled WGS sequence"/>
</dbReference>
<evidence type="ECO:0000313" key="8">
    <source>
        <dbReference type="Proteomes" id="UP000094067"/>
    </source>
</evidence>
<dbReference type="OrthoDB" id="9813152at2"/>
<keyword evidence="2" id="KW-1133">Transmembrane helix</keyword>
<dbReference type="EMBL" id="MCGH01000005">
    <property type="protein sequence ID" value="ODM01900.1"/>
    <property type="molecule type" value="Genomic_DNA"/>
</dbReference>
<evidence type="ECO:0000313" key="10">
    <source>
        <dbReference type="Proteomes" id="UP000094869"/>
    </source>
</evidence>
<dbReference type="EMBL" id="MCGI01000001">
    <property type="protein sequence ID" value="ODM12436.1"/>
    <property type="molecule type" value="Genomic_DNA"/>
</dbReference>
<dbReference type="Pfam" id="PF01381">
    <property type="entry name" value="HTH_3"/>
    <property type="match status" value="1"/>
</dbReference>
<keyword evidence="2" id="KW-0812">Transmembrane</keyword>
<dbReference type="EMBL" id="MEHA01000029">
    <property type="protein sequence ID" value="ODR44615.1"/>
    <property type="molecule type" value="Genomic_DNA"/>
</dbReference>
<reference evidence="6 9" key="3">
    <citation type="submission" date="2016-08" db="EMBL/GenBank/DDBJ databases">
        <authorList>
            <person name="Seilhamer J.J."/>
        </authorList>
    </citation>
    <scope>NUCLEOTIDE SEQUENCE [LARGE SCALE GENOMIC DNA]</scope>
    <source>
        <strain evidence="6 9">NML150140-1</strain>
    </source>
</reference>
<dbReference type="CDD" id="cd00093">
    <property type="entry name" value="HTH_XRE"/>
    <property type="match status" value="1"/>
</dbReference>